<dbReference type="InterPro" id="IPR001584">
    <property type="entry name" value="Integrase_cat-core"/>
</dbReference>
<dbReference type="PROSITE" id="PS50994">
    <property type="entry name" value="INTEGRASE"/>
    <property type="match status" value="1"/>
</dbReference>
<dbReference type="InterPro" id="IPR041373">
    <property type="entry name" value="RT_RNaseH"/>
</dbReference>
<keyword evidence="2" id="KW-0548">Nucleotidyltransferase</keyword>
<keyword evidence="4" id="KW-0255">Endonuclease</keyword>
<dbReference type="GO" id="GO:0003676">
    <property type="term" value="F:nucleic acid binding"/>
    <property type="evidence" value="ECO:0007669"/>
    <property type="project" value="InterPro"/>
</dbReference>
<dbReference type="PANTHER" id="PTHR37984:SF5">
    <property type="entry name" value="PROTEIN NYNRIN-LIKE"/>
    <property type="match status" value="1"/>
</dbReference>
<name>A0A225V3I1_9STRA</name>
<evidence type="ECO:0000256" key="4">
    <source>
        <dbReference type="ARBA" id="ARBA00022759"/>
    </source>
</evidence>
<feature type="non-terminal residue" evidence="9">
    <location>
        <position position="1"/>
    </location>
</feature>
<feature type="region of interest" description="Disordered" evidence="7">
    <location>
        <begin position="318"/>
        <end position="349"/>
    </location>
</feature>
<evidence type="ECO:0000256" key="7">
    <source>
        <dbReference type="SAM" id="MobiDB-lite"/>
    </source>
</evidence>
<feature type="compositionally biased region" description="Polar residues" evidence="7">
    <location>
        <begin position="195"/>
        <end position="205"/>
    </location>
</feature>
<reference evidence="10" key="1">
    <citation type="submission" date="2017-03" db="EMBL/GenBank/DDBJ databases">
        <title>Phytopthora megakarya and P. palmivora, two closely related causual agents of cacao black pod achieved similar genome size and gene model numbers by different mechanisms.</title>
        <authorList>
            <person name="Ali S."/>
            <person name="Shao J."/>
            <person name="Larry D.J."/>
            <person name="Kronmiller B."/>
            <person name="Shen D."/>
            <person name="Strem M.D."/>
            <person name="Melnick R.L."/>
            <person name="Guiltinan M.J."/>
            <person name="Tyler B.M."/>
            <person name="Meinhardt L.W."/>
            <person name="Bailey B.A."/>
        </authorList>
    </citation>
    <scope>NUCLEOTIDE SEQUENCE [LARGE SCALE GENOMIC DNA]</scope>
    <source>
        <strain evidence="10">zdho120</strain>
    </source>
</reference>
<keyword evidence="6 9" id="KW-0695">RNA-directed DNA polymerase</keyword>
<dbReference type="InterPro" id="IPR050951">
    <property type="entry name" value="Retrovirus_Pol_polyprotein"/>
</dbReference>
<feature type="compositionally biased region" description="Basic and acidic residues" evidence="7">
    <location>
        <begin position="170"/>
        <end position="186"/>
    </location>
</feature>
<keyword evidence="1" id="KW-0808">Transferase</keyword>
<dbReference type="GO" id="GO:0015074">
    <property type="term" value="P:DNA integration"/>
    <property type="evidence" value="ECO:0007669"/>
    <property type="project" value="InterPro"/>
</dbReference>
<feature type="region of interest" description="Disordered" evidence="7">
    <location>
        <begin position="706"/>
        <end position="725"/>
    </location>
</feature>
<dbReference type="SUPFAM" id="SSF56672">
    <property type="entry name" value="DNA/RNA polymerases"/>
    <property type="match status" value="1"/>
</dbReference>
<dbReference type="Gene3D" id="3.30.420.10">
    <property type="entry name" value="Ribonuclease H-like superfamily/Ribonuclease H"/>
    <property type="match status" value="1"/>
</dbReference>
<dbReference type="AlphaFoldDB" id="A0A225V3I1"/>
<evidence type="ECO:0000256" key="2">
    <source>
        <dbReference type="ARBA" id="ARBA00022695"/>
    </source>
</evidence>
<proteinExistence type="predicted"/>
<dbReference type="GO" id="GO:0003964">
    <property type="term" value="F:RNA-directed DNA polymerase activity"/>
    <property type="evidence" value="ECO:0007669"/>
    <property type="project" value="UniProtKB-KW"/>
</dbReference>
<protein>
    <submittedName>
        <fullName evidence="9">Reverse transcriptase</fullName>
    </submittedName>
</protein>
<dbReference type="InterPro" id="IPR012337">
    <property type="entry name" value="RNaseH-like_sf"/>
</dbReference>
<feature type="region of interest" description="Disordered" evidence="7">
    <location>
        <begin position="163"/>
        <end position="302"/>
    </location>
</feature>
<dbReference type="FunFam" id="3.10.20.370:FF:000001">
    <property type="entry name" value="Retrovirus-related Pol polyprotein from transposon 17.6-like protein"/>
    <property type="match status" value="1"/>
</dbReference>
<evidence type="ECO:0000256" key="1">
    <source>
        <dbReference type="ARBA" id="ARBA00022679"/>
    </source>
</evidence>
<evidence type="ECO:0000313" key="10">
    <source>
        <dbReference type="Proteomes" id="UP000198211"/>
    </source>
</evidence>
<accession>A0A225V3I1</accession>
<evidence type="ECO:0000256" key="3">
    <source>
        <dbReference type="ARBA" id="ARBA00022722"/>
    </source>
</evidence>
<evidence type="ECO:0000259" key="8">
    <source>
        <dbReference type="PROSITE" id="PS50994"/>
    </source>
</evidence>
<dbReference type="PANTHER" id="PTHR37984">
    <property type="entry name" value="PROTEIN CBG26694"/>
    <property type="match status" value="1"/>
</dbReference>
<evidence type="ECO:0000256" key="6">
    <source>
        <dbReference type="ARBA" id="ARBA00022918"/>
    </source>
</evidence>
<dbReference type="GO" id="GO:0016787">
    <property type="term" value="F:hydrolase activity"/>
    <property type="evidence" value="ECO:0007669"/>
    <property type="project" value="UniProtKB-KW"/>
</dbReference>
<organism evidence="9 10">
    <name type="scientific">Phytophthora megakarya</name>
    <dbReference type="NCBI Taxonomy" id="4795"/>
    <lineage>
        <taxon>Eukaryota</taxon>
        <taxon>Sar</taxon>
        <taxon>Stramenopiles</taxon>
        <taxon>Oomycota</taxon>
        <taxon>Peronosporomycetes</taxon>
        <taxon>Peronosporales</taxon>
        <taxon>Peronosporaceae</taxon>
        <taxon>Phytophthora</taxon>
    </lineage>
</organism>
<keyword evidence="3" id="KW-0540">Nuclease</keyword>
<feature type="region of interest" description="Disordered" evidence="7">
    <location>
        <begin position="780"/>
        <end position="809"/>
    </location>
</feature>
<evidence type="ECO:0000256" key="5">
    <source>
        <dbReference type="ARBA" id="ARBA00022801"/>
    </source>
</evidence>
<comment type="caution">
    <text evidence="9">The sequence shown here is derived from an EMBL/GenBank/DDBJ whole genome shotgun (WGS) entry which is preliminary data.</text>
</comment>
<dbReference type="OrthoDB" id="115141at2759"/>
<dbReference type="SUPFAM" id="SSF53098">
    <property type="entry name" value="Ribonuclease H-like"/>
    <property type="match status" value="1"/>
</dbReference>
<gene>
    <name evidence="9" type="ORF">PHMEG_00029041</name>
</gene>
<dbReference type="InterPro" id="IPR036397">
    <property type="entry name" value="RNaseH_sf"/>
</dbReference>
<dbReference type="Proteomes" id="UP000198211">
    <property type="component" value="Unassembled WGS sequence"/>
</dbReference>
<keyword evidence="5" id="KW-0378">Hydrolase</keyword>
<sequence>GDEQRAAFERVKAVLISKPLLVYPDFQLPFTLVTDASKVELGAVLMQDQGHGLQPVSYASKVASETEANYGITELECLAVVWAIKLNRPYLYGRRFTIVTDHSALKWLMTSPNLAGNLHRWALTLQEFDFEVQYRPGSTNVVADALSRAPVVATVRAAVGRRRRRRRVIRASERKARPPDGGKTTREQVAPDAADSTTNSIVRDTSQTDHKGSDEQDDEDEGGTPNENNTVDVSVDDHIDGDTLRFGTSSDATDLNGAGSGDAMPGETNVAERRNWGTAIDLGDTRSETTQHEDGNMGGISKLDASHETREVQAEYVKASTDDEEQDGDDDANVVKPTATSRPMPQATATSHAAIQEAERLRAVAEARRTAQEPTLQLTDADIVTAQNKSRMVQRLVDAKEYRGKEVRLSFGLAVIETTAGSHVAGPLPTTDGGKRFVVAAVEYVTRYAVAATVKQHTANMVAEFLMRNVVLKFGPFRELLTDGAPELTGHVIEELVELLQAHQKNPVPYRPQMIGLRDWDQWADFAVYAYNSGRHSTVMLTPNKLMIGRRLKSPNELLRATSRDEVADVSEYHNKLVATLEISHKEAERAREREQRRQAKYYGRRVRGKRTFNEGDRVWMFKPPRGPKASKFVHQWLGPLRIVEAAGFDNYLLEREDTEIPEKVIATRLSWCLITILRNSYEKRLRTLRRSWNRRMRSATWSLRRRQKRLPDQRRQPYVQQRRQEARNEVEAQWRTKEWTENRASEWWNYDGDDDVTKQDSMSSSSKYDQYEPALMGRTRRMTGDGGCRYTSTSGDTDSEASWKTPRVGKSCSGYEVAAVTEIRLNNWKMKNEIGNLAHEEILTKSGQAVRSVRG</sequence>
<dbReference type="GO" id="GO:0004519">
    <property type="term" value="F:endonuclease activity"/>
    <property type="evidence" value="ECO:0007669"/>
    <property type="project" value="UniProtKB-KW"/>
</dbReference>
<feature type="compositionally biased region" description="Polar residues" evidence="7">
    <location>
        <begin position="791"/>
        <end position="803"/>
    </location>
</feature>
<dbReference type="Gene3D" id="3.10.20.370">
    <property type="match status" value="1"/>
</dbReference>
<feature type="compositionally biased region" description="Basic and acidic residues" evidence="7">
    <location>
        <begin position="283"/>
        <end position="295"/>
    </location>
</feature>
<dbReference type="InterPro" id="IPR043502">
    <property type="entry name" value="DNA/RNA_pol_sf"/>
</dbReference>
<keyword evidence="10" id="KW-1185">Reference proteome</keyword>
<feature type="compositionally biased region" description="Polar residues" evidence="7">
    <location>
        <begin position="338"/>
        <end position="349"/>
    </location>
</feature>
<dbReference type="EMBL" id="NBNE01008085">
    <property type="protein sequence ID" value="OWY99881.1"/>
    <property type="molecule type" value="Genomic_DNA"/>
</dbReference>
<evidence type="ECO:0000313" key="9">
    <source>
        <dbReference type="EMBL" id="OWY99881.1"/>
    </source>
</evidence>
<dbReference type="Pfam" id="PF17917">
    <property type="entry name" value="RT_RNaseH"/>
    <property type="match status" value="1"/>
</dbReference>
<feature type="domain" description="Integrase catalytic" evidence="8">
    <location>
        <begin position="397"/>
        <end position="516"/>
    </location>
</feature>
<feature type="compositionally biased region" description="Acidic residues" evidence="7">
    <location>
        <begin position="322"/>
        <end position="332"/>
    </location>
</feature>
<dbReference type="CDD" id="cd09274">
    <property type="entry name" value="RNase_HI_RT_Ty3"/>
    <property type="match status" value="1"/>
</dbReference>